<comment type="cofactor">
    <cofactor evidence="5">
        <name>Co(2+)</name>
        <dbReference type="ChEBI" id="CHEBI:48828"/>
    </cofactor>
    <cofactor evidence="5">
        <name>Zn(2+)</name>
        <dbReference type="ChEBI" id="CHEBI:29105"/>
    </cofactor>
    <cofactor evidence="5">
        <name>Mn(2+)</name>
        <dbReference type="ChEBI" id="CHEBI:29035"/>
    </cofactor>
    <cofactor evidence="5">
        <name>Fe(2+)</name>
        <dbReference type="ChEBI" id="CHEBI:29033"/>
    </cofactor>
    <text evidence="5">Binds 2 divalent metal cations per subunit. Has a high-affinity and a low affinity metal-binding site. The true nature of the physiological cofactor is under debate. The enzyme is active with cobalt, zinc, manganese or divalent iron ions. Most likely, methionine aminopeptidases function as mononuclear Fe(2+)-metalloproteases under physiological conditions, and the catalytically relevant metal-binding site has been assigned to the histidine-containing high-affinity site.</text>
</comment>
<dbReference type="PRINTS" id="PR00599">
    <property type="entry name" value="MAPEPTIDASE"/>
</dbReference>
<keyword evidence="3 5" id="KW-0479">Metal-binding</keyword>
<name>A0AAD5YA54_9FUNG</name>
<feature type="binding site" evidence="5">
    <location>
        <position position="136"/>
    </location>
    <ligand>
        <name>substrate</name>
    </ligand>
</feature>
<gene>
    <name evidence="8" type="primary">METAP1D</name>
    <name evidence="8" type="ORF">HK103_000984</name>
</gene>
<feature type="binding site" evidence="5">
    <location>
        <position position="153"/>
    </location>
    <ligand>
        <name>a divalent metal cation</name>
        <dbReference type="ChEBI" id="CHEBI:60240"/>
        <label>1</label>
    </ligand>
</feature>
<dbReference type="NCBIfam" id="TIGR00500">
    <property type="entry name" value="met_pdase_I"/>
    <property type="match status" value="1"/>
</dbReference>
<dbReference type="InterPro" id="IPR000994">
    <property type="entry name" value="Pept_M24"/>
</dbReference>
<dbReference type="HAMAP" id="MF_01974">
    <property type="entry name" value="MetAP_1"/>
    <property type="match status" value="1"/>
</dbReference>
<dbReference type="PROSITE" id="PS00680">
    <property type="entry name" value="MAP_1"/>
    <property type="match status" value="1"/>
</dbReference>
<sequence length="305" mass="33702">MSRQIFRSKKTKVLSLAERTKKFGNYELIVPDLSFRPIQLCVPKHIARPNYSDIPAIGSVIHIHDQNEIKSIRQSCQLAKHILDFACKTAEEGMSTLELDKIVFEEITKNGAYPSPLDYHGFPNAICTSVNNVICHGIPDNRKLKTGDLLNIDVTVFYSGYHGDTSKTVAIGNVDDKGLHLMETTLNALKAGIDKVGPNKPLNLIGRVIEEIGSKNGYSIDKQFCGHGIGKLFHQAPLIMHYDNPDDTLLEPGMIFTIEPIFNQGSDGFVKWPDAWTAVTVDGARSAQFEHTVLVTDDGVEVLTG</sequence>
<dbReference type="InterPro" id="IPR036005">
    <property type="entry name" value="Creatinase/aminopeptidase-like"/>
</dbReference>
<feature type="binding site" evidence="5">
    <location>
        <position position="164"/>
    </location>
    <ligand>
        <name>a divalent metal cation</name>
        <dbReference type="ChEBI" id="CHEBI:60240"/>
        <label>2</label>
        <note>catalytic</note>
    </ligand>
</feature>
<evidence type="ECO:0000259" key="7">
    <source>
        <dbReference type="Pfam" id="PF00557"/>
    </source>
</evidence>
<feature type="binding site" evidence="5">
    <location>
        <position position="227"/>
    </location>
    <ligand>
        <name>a divalent metal cation</name>
        <dbReference type="ChEBI" id="CHEBI:60240"/>
        <label>2</label>
        <note>catalytic</note>
    </ligand>
</feature>
<evidence type="ECO:0000256" key="3">
    <source>
        <dbReference type="ARBA" id="ARBA00022723"/>
    </source>
</evidence>
<comment type="catalytic activity">
    <reaction evidence="5 6">
        <text>Release of N-terminal amino acids, preferentially methionine, from peptides and arylamides.</text>
        <dbReference type="EC" id="3.4.11.18"/>
    </reaction>
</comment>
<comment type="function">
    <text evidence="6">Cotranslationally removes the N-terminal methionine from nascent proteins. The N-terminal methionine is often cleaved when the second residue in the primary sequence is small and uncharged (Met-Ala-, Cys, Gly, Pro, Ser, Thr, or Val).</text>
</comment>
<feature type="binding site" evidence="5">
    <location>
        <position position="290"/>
    </location>
    <ligand>
        <name>a divalent metal cation</name>
        <dbReference type="ChEBI" id="CHEBI:60240"/>
        <label>1</label>
    </ligand>
</feature>
<feature type="domain" description="Peptidase M24" evidence="7">
    <location>
        <begin position="71"/>
        <end position="297"/>
    </location>
</feature>
<evidence type="ECO:0000256" key="4">
    <source>
        <dbReference type="ARBA" id="ARBA00022801"/>
    </source>
</evidence>
<feature type="binding site" evidence="5">
    <location>
        <position position="234"/>
    </location>
    <ligand>
        <name>substrate</name>
    </ligand>
</feature>
<feature type="binding site" evidence="5">
    <location>
        <position position="259"/>
    </location>
    <ligand>
        <name>a divalent metal cation</name>
        <dbReference type="ChEBI" id="CHEBI:60240"/>
        <label>2</label>
        <note>catalytic</note>
    </ligand>
</feature>
<organism evidence="8 9">
    <name type="scientific">Boothiomyces macroporosus</name>
    <dbReference type="NCBI Taxonomy" id="261099"/>
    <lineage>
        <taxon>Eukaryota</taxon>
        <taxon>Fungi</taxon>
        <taxon>Fungi incertae sedis</taxon>
        <taxon>Chytridiomycota</taxon>
        <taxon>Chytridiomycota incertae sedis</taxon>
        <taxon>Chytridiomycetes</taxon>
        <taxon>Rhizophydiales</taxon>
        <taxon>Terramycetaceae</taxon>
        <taxon>Boothiomyces</taxon>
    </lineage>
</organism>
<dbReference type="GO" id="GO:0006508">
    <property type="term" value="P:proteolysis"/>
    <property type="evidence" value="ECO:0007669"/>
    <property type="project" value="UniProtKB-KW"/>
</dbReference>
<dbReference type="PANTHER" id="PTHR43330:SF8">
    <property type="entry name" value="METHIONINE AMINOPEPTIDASE 1D, MITOCHONDRIAL"/>
    <property type="match status" value="1"/>
</dbReference>
<keyword evidence="9" id="KW-1185">Reference proteome</keyword>
<dbReference type="InterPro" id="IPR002467">
    <property type="entry name" value="Pept_M24A_MAP1"/>
</dbReference>
<feature type="binding site" evidence="5">
    <location>
        <position position="290"/>
    </location>
    <ligand>
        <name>a divalent metal cation</name>
        <dbReference type="ChEBI" id="CHEBI:60240"/>
        <label>2</label>
        <note>catalytic</note>
    </ligand>
</feature>
<dbReference type="GO" id="GO:0070006">
    <property type="term" value="F:metalloaminopeptidase activity"/>
    <property type="evidence" value="ECO:0007669"/>
    <property type="project" value="UniProtKB-UniRule"/>
</dbReference>
<dbReference type="Gene3D" id="3.90.230.10">
    <property type="entry name" value="Creatinase/methionine aminopeptidase superfamily"/>
    <property type="match status" value="1"/>
</dbReference>
<dbReference type="Proteomes" id="UP001210925">
    <property type="component" value="Unassembled WGS sequence"/>
</dbReference>
<evidence type="ECO:0000256" key="2">
    <source>
        <dbReference type="ARBA" id="ARBA00022670"/>
    </source>
</evidence>
<evidence type="ECO:0000313" key="8">
    <source>
        <dbReference type="EMBL" id="KAJ3260349.1"/>
    </source>
</evidence>
<comment type="similarity">
    <text evidence="5">Belongs to the peptidase M24A family. Methionine aminopeptidase type 1 subfamily.</text>
</comment>
<dbReference type="Pfam" id="PF00557">
    <property type="entry name" value="Peptidase_M24"/>
    <property type="match status" value="1"/>
</dbReference>
<reference evidence="8" key="1">
    <citation type="submission" date="2020-05" db="EMBL/GenBank/DDBJ databases">
        <title>Phylogenomic resolution of chytrid fungi.</title>
        <authorList>
            <person name="Stajich J.E."/>
            <person name="Amses K."/>
            <person name="Simmons R."/>
            <person name="Seto K."/>
            <person name="Myers J."/>
            <person name="Bonds A."/>
            <person name="Quandt C.A."/>
            <person name="Barry K."/>
            <person name="Liu P."/>
            <person name="Grigoriev I."/>
            <person name="Longcore J.E."/>
            <person name="James T.Y."/>
        </authorList>
    </citation>
    <scope>NUCLEOTIDE SEQUENCE</scope>
    <source>
        <strain evidence="8">PLAUS21</strain>
    </source>
</reference>
<evidence type="ECO:0000313" key="9">
    <source>
        <dbReference type="Proteomes" id="UP001210925"/>
    </source>
</evidence>
<dbReference type="InterPro" id="IPR001714">
    <property type="entry name" value="Pept_M24_MAP"/>
</dbReference>
<proteinExistence type="inferred from homology"/>
<protein>
    <recommendedName>
        <fullName evidence="6">Methionine aminopeptidase</fullName>
        <ecNumber evidence="6">3.4.11.18</ecNumber>
    </recommendedName>
</protein>
<feature type="binding site" evidence="5">
    <location>
        <position position="164"/>
    </location>
    <ligand>
        <name>a divalent metal cation</name>
        <dbReference type="ChEBI" id="CHEBI:60240"/>
        <label>1</label>
    </ligand>
</feature>
<accession>A0AAD5YA54</accession>
<dbReference type="AlphaFoldDB" id="A0AAD5YA54"/>
<evidence type="ECO:0000256" key="1">
    <source>
        <dbReference type="ARBA" id="ARBA00022438"/>
    </source>
</evidence>
<keyword evidence="1 5" id="KW-0031">Aminopeptidase</keyword>
<dbReference type="GO" id="GO:0046872">
    <property type="term" value="F:metal ion binding"/>
    <property type="evidence" value="ECO:0007669"/>
    <property type="project" value="UniProtKB-UniRule"/>
</dbReference>
<dbReference type="CDD" id="cd01086">
    <property type="entry name" value="MetAP1"/>
    <property type="match status" value="1"/>
</dbReference>
<dbReference type="EMBL" id="JADGKB010000012">
    <property type="protein sequence ID" value="KAJ3260349.1"/>
    <property type="molecule type" value="Genomic_DNA"/>
</dbReference>
<dbReference type="PANTHER" id="PTHR43330">
    <property type="entry name" value="METHIONINE AMINOPEPTIDASE"/>
    <property type="match status" value="1"/>
</dbReference>
<keyword evidence="4 5" id="KW-0378">Hydrolase</keyword>
<comment type="caution">
    <text evidence="8">The sequence shown here is derived from an EMBL/GenBank/DDBJ whole genome shotgun (WGS) entry which is preliminary data.</text>
</comment>
<evidence type="ECO:0000256" key="5">
    <source>
        <dbReference type="HAMAP-Rule" id="MF_03174"/>
    </source>
</evidence>
<dbReference type="EC" id="3.4.11.18" evidence="6"/>
<dbReference type="GO" id="GO:0004239">
    <property type="term" value="F:initiator methionyl aminopeptidase activity"/>
    <property type="evidence" value="ECO:0007669"/>
    <property type="project" value="UniProtKB-UniRule"/>
</dbReference>
<dbReference type="SUPFAM" id="SSF55920">
    <property type="entry name" value="Creatinase/aminopeptidase"/>
    <property type="match status" value="1"/>
</dbReference>
<evidence type="ECO:0000256" key="6">
    <source>
        <dbReference type="RuleBase" id="RU003653"/>
    </source>
</evidence>
<keyword evidence="2 5" id="KW-0645">Protease</keyword>